<evidence type="ECO:0000256" key="2">
    <source>
        <dbReference type="ARBA" id="ARBA00004477"/>
    </source>
</evidence>
<evidence type="ECO:0000256" key="1">
    <source>
        <dbReference type="ARBA" id="ARBA00004232"/>
    </source>
</evidence>
<dbReference type="PANTHER" id="PTHR12953:SF5">
    <property type="entry name" value="GALACTOSE-BINDING PROTEIN"/>
    <property type="match status" value="1"/>
</dbReference>
<dbReference type="FunFam" id="2.60.120.260:FF:000062">
    <property type="entry name" value="Galactose-binding protein isoform 3"/>
    <property type="match status" value="1"/>
</dbReference>
<dbReference type="OrthoDB" id="266334at2759"/>
<dbReference type="InterPro" id="IPR008979">
    <property type="entry name" value="Galactose-bd-like_sf"/>
</dbReference>
<evidence type="ECO:0000259" key="13">
    <source>
        <dbReference type="PROSITE" id="PS51469"/>
    </source>
</evidence>
<evidence type="ECO:0000256" key="7">
    <source>
        <dbReference type="ARBA" id="ARBA00023136"/>
    </source>
</evidence>
<evidence type="ECO:0000256" key="3">
    <source>
        <dbReference type="ARBA" id="ARBA00022692"/>
    </source>
</evidence>
<evidence type="ECO:0000313" key="15">
    <source>
        <dbReference type="Proteomes" id="UP000000226"/>
    </source>
</evidence>
<feature type="transmembrane region" description="Helical" evidence="12">
    <location>
        <begin position="545"/>
        <end position="565"/>
    </location>
</feature>
<sequence length="637" mass="72137">MQTSREALLQRRRRRTKTTTTTRTTTTEAKTASGYAVSLSFLFLLWTLIFLLSSWISRGHGYTPTPTVPLPNWKEDKLGQCKSPDTAEKDLVEEIIAYIPPEALQSEDVQPNGFVSESLPNEETHDYAEPGTCNKQYCDTPITEVHEVENGNFSVRLEDDVQKSDHLSWSVPLGLDEFKSRAISSKVKSGNGSSVRVMHRVEPGGEEYNYASASKGAKVLGSNKEAKGASNILSRDKDKYLRNPCSVEEKFVIIEISEETLVDTIEIANFEHHSSNLKAFELFGSLSFPTDEWVFLGNFTASNVRHAQRFVLQEPKWVRYLKLNLQSHYASEFYCTLSVVEVYGVDAVERMLEDLINTQDNLLAPGEGNTDKRTVSPHHPTPAETEDVHQNAFGGTNSDPASDISSSNHEKVNSNIPDPVEETRQQVGRMPGDTVLKILMQKVRALDLNLFVLEHYMDDLNSRYVNIFKEYSKDMGGKDIHIQKIKENIRNLIDQQDAIAKEASELKSWKSHISMQLNHLLRDNAVLRSEVDEVRRKQASLENKGAVVFLVCCIFLLLVIFRLSLDVATSVYRVLSVNTTAYSRNFCALSSSWLLLLLNFNWWRCLVILLPPSIQIQKPFSKLLIILSLLHYYLKLV</sequence>
<dbReference type="SUPFAM" id="SSF49785">
    <property type="entry name" value="Galactose-binding domain-like"/>
    <property type="match status" value="1"/>
</dbReference>
<proteinExistence type="predicted"/>
<accession>V7AKS6</accession>
<feature type="transmembrane region" description="Helical" evidence="12">
    <location>
        <begin position="35"/>
        <end position="56"/>
    </location>
</feature>
<keyword evidence="8" id="KW-0539">Nucleus</keyword>
<gene>
    <name evidence="14" type="ORF">PHAVU_011G216000g</name>
</gene>
<evidence type="ECO:0000313" key="14">
    <source>
        <dbReference type="EMBL" id="ESW05865.1"/>
    </source>
</evidence>
<dbReference type="EMBL" id="CM002298">
    <property type="protein sequence ID" value="ESW05865.1"/>
    <property type="molecule type" value="Genomic_DNA"/>
</dbReference>
<evidence type="ECO:0000256" key="10">
    <source>
        <dbReference type="SAM" id="Coils"/>
    </source>
</evidence>
<protein>
    <recommendedName>
        <fullName evidence="13">SUN domain-containing protein</fullName>
    </recommendedName>
</protein>
<name>V7AKS6_PHAVU</name>
<dbReference type="OMA" id="MKEPVDQ"/>
<keyword evidence="4" id="KW-0256">Endoplasmic reticulum</keyword>
<feature type="compositionally biased region" description="Polar residues" evidence="11">
    <location>
        <begin position="393"/>
        <end position="407"/>
    </location>
</feature>
<keyword evidence="3 12" id="KW-0812">Transmembrane</keyword>
<evidence type="ECO:0000256" key="5">
    <source>
        <dbReference type="ARBA" id="ARBA00022989"/>
    </source>
</evidence>
<feature type="region of interest" description="Disordered" evidence="11">
    <location>
        <begin position="361"/>
        <end position="426"/>
    </location>
</feature>
<organism evidence="14 15">
    <name type="scientific">Phaseolus vulgaris</name>
    <name type="common">Kidney bean</name>
    <name type="synonym">French bean</name>
    <dbReference type="NCBI Taxonomy" id="3885"/>
    <lineage>
        <taxon>Eukaryota</taxon>
        <taxon>Viridiplantae</taxon>
        <taxon>Streptophyta</taxon>
        <taxon>Embryophyta</taxon>
        <taxon>Tracheophyta</taxon>
        <taxon>Spermatophyta</taxon>
        <taxon>Magnoliopsida</taxon>
        <taxon>eudicotyledons</taxon>
        <taxon>Gunneridae</taxon>
        <taxon>Pentapetalae</taxon>
        <taxon>rosids</taxon>
        <taxon>fabids</taxon>
        <taxon>Fabales</taxon>
        <taxon>Fabaceae</taxon>
        <taxon>Papilionoideae</taxon>
        <taxon>50 kb inversion clade</taxon>
        <taxon>NPAAA clade</taxon>
        <taxon>indigoferoid/millettioid clade</taxon>
        <taxon>Phaseoleae</taxon>
        <taxon>Phaseolus</taxon>
    </lineage>
</organism>
<dbReference type="Pfam" id="PF07738">
    <property type="entry name" value="Sad1_UNC"/>
    <property type="match status" value="1"/>
</dbReference>
<dbReference type="Gramene" id="ESW05865">
    <property type="protein sequence ID" value="ESW05865"/>
    <property type="gene ID" value="PHAVU_011G216000g"/>
</dbReference>
<dbReference type="PROSITE" id="PS51469">
    <property type="entry name" value="SUN"/>
    <property type="match status" value="1"/>
</dbReference>
<dbReference type="AlphaFoldDB" id="V7AKS6"/>
<evidence type="ECO:0000256" key="4">
    <source>
        <dbReference type="ARBA" id="ARBA00022824"/>
    </source>
</evidence>
<dbReference type="Proteomes" id="UP000000226">
    <property type="component" value="Chromosome 11"/>
</dbReference>
<evidence type="ECO:0000256" key="6">
    <source>
        <dbReference type="ARBA" id="ARBA00023054"/>
    </source>
</evidence>
<dbReference type="eggNOG" id="KOG1396">
    <property type="taxonomic scope" value="Eukaryota"/>
</dbReference>
<evidence type="ECO:0000256" key="12">
    <source>
        <dbReference type="SAM" id="Phobius"/>
    </source>
</evidence>
<keyword evidence="7 12" id="KW-0472">Membrane</keyword>
<dbReference type="InterPro" id="IPR012919">
    <property type="entry name" value="SUN_dom"/>
</dbReference>
<feature type="transmembrane region" description="Helical" evidence="12">
    <location>
        <begin position="586"/>
        <end position="610"/>
    </location>
</feature>
<dbReference type="Gene3D" id="2.60.120.260">
    <property type="entry name" value="Galactose-binding domain-like"/>
    <property type="match status" value="1"/>
</dbReference>
<dbReference type="InterPro" id="IPR045120">
    <property type="entry name" value="Suco/Slp1-like"/>
</dbReference>
<evidence type="ECO:0000256" key="9">
    <source>
        <dbReference type="ARBA" id="ARBA00054046"/>
    </source>
</evidence>
<dbReference type="GO" id="GO:0031965">
    <property type="term" value="C:nuclear membrane"/>
    <property type="evidence" value="ECO:0007669"/>
    <property type="project" value="UniProtKB-SubCell"/>
</dbReference>
<dbReference type="GO" id="GO:0005789">
    <property type="term" value="C:endoplasmic reticulum membrane"/>
    <property type="evidence" value="ECO:0007669"/>
    <property type="project" value="UniProtKB-SubCell"/>
</dbReference>
<dbReference type="PANTHER" id="PTHR12953">
    <property type="entry name" value="MEMBRANE PROTEIN CH1 RELATED"/>
    <property type="match status" value="1"/>
</dbReference>
<keyword evidence="6 10" id="KW-0175">Coiled coil</keyword>
<evidence type="ECO:0000256" key="11">
    <source>
        <dbReference type="SAM" id="MobiDB-lite"/>
    </source>
</evidence>
<feature type="domain" description="SUN" evidence="13">
    <location>
        <begin position="183"/>
        <end position="347"/>
    </location>
</feature>
<keyword evidence="5 12" id="KW-1133">Transmembrane helix</keyword>
<comment type="subcellular location">
    <subcellularLocation>
        <location evidence="2">Endoplasmic reticulum membrane</location>
        <topology evidence="2">Multi-pass membrane protein</topology>
    </subcellularLocation>
    <subcellularLocation>
        <location evidence="1">Nucleus membrane</location>
        <topology evidence="1">Multi-pass membrane protein</topology>
    </subcellularLocation>
</comment>
<evidence type="ECO:0000256" key="8">
    <source>
        <dbReference type="ARBA" id="ARBA00023242"/>
    </source>
</evidence>
<comment type="function">
    <text evidence="9">Encodes a member of the mid-SUN subfamily of SUN-domain proteins that is localized to both the nuclear envelope and the ER. It is involved in early seed development and nuclear morphology. [TAIR].</text>
</comment>
<keyword evidence="15" id="KW-1185">Reference proteome</keyword>
<dbReference type="STRING" id="3885.V7AKS6"/>
<feature type="region of interest" description="Disordered" evidence="11">
    <location>
        <begin position="1"/>
        <end position="26"/>
    </location>
</feature>
<reference evidence="15" key="1">
    <citation type="journal article" date="2014" name="Nat. Genet.">
        <title>A reference genome for common bean and genome-wide analysis of dual domestications.</title>
        <authorList>
            <person name="Schmutz J."/>
            <person name="McClean P.E."/>
            <person name="Mamidi S."/>
            <person name="Wu G.A."/>
            <person name="Cannon S.B."/>
            <person name="Grimwood J."/>
            <person name="Jenkins J."/>
            <person name="Shu S."/>
            <person name="Song Q."/>
            <person name="Chavarro C."/>
            <person name="Torres-Torres M."/>
            <person name="Geffroy V."/>
            <person name="Moghaddam S.M."/>
            <person name="Gao D."/>
            <person name="Abernathy B."/>
            <person name="Barry K."/>
            <person name="Blair M."/>
            <person name="Brick M.A."/>
            <person name="Chovatia M."/>
            <person name="Gepts P."/>
            <person name="Goodstein D.M."/>
            <person name="Gonzales M."/>
            <person name="Hellsten U."/>
            <person name="Hyten D.L."/>
            <person name="Jia G."/>
            <person name="Kelly J.D."/>
            <person name="Kudrna D."/>
            <person name="Lee R."/>
            <person name="Richard M.M."/>
            <person name="Miklas P.N."/>
            <person name="Osorno J.M."/>
            <person name="Rodrigues J."/>
            <person name="Thareau V."/>
            <person name="Urrea C.A."/>
            <person name="Wang M."/>
            <person name="Yu Y."/>
            <person name="Zhang M."/>
            <person name="Wing R.A."/>
            <person name="Cregan P.B."/>
            <person name="Rokhsar D.S."/>
            <person name="Jackson S.A."/>
        </authorList>
    </citation>
    <scope>NUCLEOTIDE SEQUENCE [LARGE SCALE GENOMIC DNA]</scope>
    <source>
        <strain evidence="15">cv. G19833</strain>
    </source>
</reference>
<dbReference type="GO" id="GO:0034975">
    <property type="term" value="P:protein folding in endoplasmic reticulum"/>
    <property type="evidence" value="ECO:0007669"/>
    <property type="project" value="TreeGrafter"/>
</dbReference>
<feature type="coiled-coil region" evidence="10">
    <location>
        <begin position="482"/>
        <end position="544"/>
    </location>
</feature>